<accession>A0A810PWC1</accession>
<evidence type="ECO:0000256" key="1">
    <source>
        <dbReference type="SAM" id="Phobius"/>
    </source>
</evidence>
<dbReference type="Proteomes" id="UP000681343">
    <property type="component" value="Chromosome"/>
</dbReference>
<keyword evidence="1" id="KW-0812">Transmembrane</keyword>
<dbReference type="AlphaFoldDB" id="A0A810PWC1"/>
<reference evidence="2" key="1">
    <citation type="submission" date="2020-09" db="EMBL/GenBank/DDBJ databases">
        <title>New species isolated from human feces.</title>
        <authorList>
            <person name="Kitahara M."/>
            <person name="Shigeno Y."/>
            <person name="Shime M."/>
            <person name="Matsumoto Y."/>
            <person name="Nakamura S."/>
            <person name="Motooka D."/>
            <person name="Fukuoka S."/>
            <person name="Nishikawa H."/>
            <person name="Benno Y."/>
        </authorList>
    </citation>
    <scope>NUCLEOTIDE SEQUENCE</scope>
    <source>
        <strain evidence="2">MM35</strain>
    </source>
</reference>
<feature type="transmembrane region" description="Helical" evidence="1">
    <location>
        <begin position="6"/>
        <end position="21"/>
    </location>
</feature>
<evidence type="ECO:0000313" key="3">
    <source>
        <dbReference type="Proteomes" id="UP000681343"/>
    </source>
</evidence>
<evidence type="ECO:0000313" key="2">
    <source>
        <dbReference type="EMBL" id="BCK78402.1"/>
    </source>
</evidence>
<sequence length="128" mass="13293">MSEVGKIVALCLIGIVLILLLQKSHPEIAILLALSICGGVLLYSLSGMKAILALLEQMSLAGGLSEDLLRPLVKTVGIALVSRVGAELCRDANQGALATVVETAGAFSAIVVAIPLFTAVWELLRGML</sequence>
<organism evidence="2 3">
    <name type="scientific">Vescimonas fastidiosa</name>
    <dbReference type="NCBI Taxonomy" id="2714353"/>
    <lineage>
        <taxon>Bacteria</taxon>
        <taxon>Bacillati</taxon>
        <taxon>Bacillota</taxon>
        <taxon>Clostridia</taxon>
        <taxon>Eubacteriales</taxon>
        <taxon>Oscillospiraceae</taxon>
        <taxon>Vescimonas</taxon>
    </lineage>
</organism>
<dbReference type="Pfam" id="PF06686">
    <property type="entry name" value="SpoIIIAC"/>
    <property type="match status" value="2"/>
</dbReference>
<name>A0A810PWC1_9FIRM</name>
<proteinExistence type="predicted"/>
<protein>
    <recommendedName>
        <fullName evidence="4">Stage III sporulation protein AD</fullName>
    </recommendedName>
</protein>
<feature type="transmembrane region" description="Helical" evidence="1">
    <location>
        <begin position="104"/>
        <end position="124"/>
    </location>
</feature>
<keyword evidence="1" id="KW-0472">Membrane</keyword>
<evidence type="ECO:0008006" key="4">
    <source>
        <dbReference type="Google" id="ProtNLM"/>
    </source>
</evidence>
<feature type="transmembrane region" description="Helical" evidence="1">
    <location>
        <begin position="28"/>
        <end position="55"/>
    </location>
</feature>
<gene>
    <name evidence="2" type="ORF">MM35RIKEN_05940</name>
</gene>
<keyword evidence="3" id="KW-1185">Reference proteome</keyword>
<dbReference type="KEGG" id="vfa:MM35RIKEN_05940"/>
<dbReference type="EMBL" id="AP023415">
    <property type="protein sequence ID" value="BCK78402.1"/>
    <property type="molecule type" value="Genomic_DNA"/>
</dbReference>
<keyword evidence="1" id="KW-1133">Transmembrane helix</keyword>
<dbReference type="InterPro" id="IPR025664">
    <property type="entry name" value="Spore_III_AC/AD"/>
</dbReference>